<organism evidence="1 2">
    <name type="scientific">Pullulanibacillus camelliae</name>
    <dbReference type="NCBI Taxonomy" id="1707096"/>
    <lineage>
        <taxon>Bacteria</taxon>
        <taxon>Bacillati</taxon>
        <taxon>Bacillota</taxon>
        <taxon>Bacilli</taxon>
        <taxon>Bacillales</taxon>
        <taxon>Sporolactobacillaceae</taxon>
        <taxon>Pullulanibacillus</taxon>
    </lineage>
</organism>
<comment type="caution">
    <text evidence="1">The sequence shown here is derived from an EMBL/GenBank/DDBJ whole genome shotgun (WGS) entry which is preliminary data.</text>
</comment>
<keyword evidence="2" id="KW-1185">Reference proteome</keyword>
<reference evidence="1" key="1">
    <citation type="journal article" date="2014" name="Int. J. Syst. Evol. Microbiol.">
        <title>Complete genome sequence of Corynebacterium casei LMG S-19264T (=DSM 44701T), isolated from a smear-ripened cheese.</title>
        <authorList>
            <consortium name="US DOE Joint Genome Institute (JGI-PGF)"/>
            <person name="Walter F."/>
            <person name="Albersmeier A."/>
            <person name="Kalinowski J."/>
            <person name="Ruckert C."/>
        </authorList>
    </citation>
    <scope>NUCLEOTIDE SEQUENCE</scope>
    <source>
        <strain evidence="1">CGMCC 1.15371</strain>
    </source>
</reference>
<evidence type="ECO:0000313" key="1">
    <source>
        <dbReference type="EMBL" id="GGE40125.1"/>
    </source>
</evidence>
<sequence>MSSSIIETENVVMVFIEFEQALSDLTIDTTLPIFRRLNKLFFNTLGDMIQGWCSILNPTL</sequence>
<evidence type="ECO:0000313" key="2">
    <source>
        <dbReference type="Proteomes" id="UP000628775"/>
    </source>
</evidence>
<dbReference type="RefSeq" id="WP_188692623.1">
    <property type="nucleotide sequence ID" value="NZ_BMIR01000007.1"/>
</dbReference>
<gene>
    <name evidence="1" type="ORF">GCM10011391_18630</name>
</gene>
<reference evidence="1" key="2">
    <citation type="submission" date="2020-09" db="EMBL/GenBank/DDBJ databases">
        <authorList>
            <person name="Sun Q."/>
            <person name="Zhou Y."/>
        </authorList>
    </citation>
    <scope>NUCLEOTIDE SEQUENCE</scope>
    <source>
        <strain evidence="1">CGMCC 1.15371</strain>
    </source>
</reference>
<dbReference type="Proteomes" id="UP000628775">
    <property type="component" value="Unassembled WGS sequence"/>
</dbReference>
<protein>
    <submittedName>
        <fullName evidence="1">Uncharacterized protein</fullName>
    </submittedName>
</protein>
<proteinExistence type="predicted"/>
<dbReference type="AlphaFoldDB" id="A0A8J2VWN8"/>
<name>A0A8J2VWN8_9BACL</name>
<accession>A0A8J2VWN8</accession>
<dbReference type="EMBL" id="BMIR01000007">
    <property type="protein sequence ID" value="GGE40125.1"/>
    <property type="molecule type" value="Genomic_DNA"/>
</dbReference>